<organism evidence="2">
    <name type="scientific">Mariniphaga anaerophila</name>
    <dbReference type="NCBI Taxonomy" id="1484053"/>
    <lineage>
        <taxon>Bacteria</taxon>
        <taxon>Pseudomonadati</taxon>
        <taxon>Bacteroidota</taxon>
        <taxon>Bacteroidia</taxon>
        <taxon>Marinilabiliales</taxon>
        <taxon>Prolixibacteraceae</taxon>
        <taxon>Mariniphaga</taxon>
    </lineage>
</organism>
<dbReference type="PROSITE" id="PS50213">
    <property type="entry name" value="FAS1"/>
    <property type="match status" value="2"/>
</dbReference>
<evidence type="ECO:0000313" key="2">
    <source>
        <dbReference type="EMBL" id="HDR51235.1"/>
    </source>
</evidence>
<dbReference type="PANTHER" id="PTHR10900">
    <property type="entry name" value="PERIOSTIN-RELATED"/>
    <property type="match status" value="1"/>
</dbReference>
<sequence>MRNKQNKLVLMKFRWREKQLFDNRKPLITRFLVHWIILTVFISSCESEPYGSNWDEEDSLSISQYLEKNRDEYSKFYKILHEGKMLNTLYAYNPYGDDYTLFLPTNEAIDQFIQQNQLYGNFEELITDTGFINILTRYHTVNRKLHTDEFPDGALIDTTLTGDRLVTGFYSDGNNQLIKVNNSASIVKSNLKMTNGFIHVISGVLQKTEVSGYDWLQQQEGYSILAEAVRLSGIQSRLWWTKYTILAEHDSIYRRYGIHNVEDLKARIATPGMSLSNRNNAFHLFAAYHFVGGEYYLNDFNWGNKKYTTLAGRSLAIDIGVEIKINQGIDNYGYRVSNTGDSTLIDYISPVWENSNIMTTTGAIHSISDLMFYEPFPRK</sequence>
<dbReference type="InterPro" id="IPR000782">
    <property type="entry name" value="FAS1_domain"/>
</dbReference>
<reference evidence="2" key="1">
    <citation type="journal article" date="2020" name="mSystems">
        <title>Genome- and Community-Level Interaction Insights into Carbon Utilization and Element Cycling Functions of Hydrothermarchaeota in Hydrothermal Sediment.</title>
        <authorList>
            <person name="Zhou Z."/>
            <person name="Liu Y."/>
            <person name="Xu W."/>
            <person name="Pan J."/>
            <person name="Luo Z.H."/>
            <person name="Li M."/>
        </authorList>
    </citation>
    <scope>NUCLEOTIDE SEQUENCE [LARGE SCALE GENOMIC DNA]</scope>
    <source>
        <strain evidence="2">SpSt-1217</strain>
    </source>
</reference>
<dbReference type="InterPro" id="IPR036378">
    <property type="entry name" value="FAS1_dom_sf"/>
</dbReference>
<dbReference type="Gene3D" id="2.30.180.10">
    <property type="entry name" value="FAS1 domain"/>
    <property type="match status" value="2"/>
</dbReference>
<accession>A0A831LTX0</accession>
<dbReference type="EMBL" id="DSDK01000351">
    <property type="protein sequence ID" value="HDR51235.1"/>
    <property type="molecule type" value="Genomic_DNA"/>
</dbReference>
<dbReference type="Proteomes" id="UP000886047">
    <property type="component" value="Unassembled WGS sequence"/>
</dbReference>
<feature type="domain" description="FAS1" evidence="1">
    <location>
        <begin position="60"/>
        <end position="205"/>
    </location>
</feature>
<protein>
    <submittedName>
        <fullName evidence="2">Fasciclin domain-containing protein</fullName>
    </submittedName>
</protein>
<comment type="caution">
    <text evidence="2">The sequence shown here is derived from an EMBL/GenBank/DDBJ whole genome shotgun (WGS) entry which is preliminary data.</text>
</comment>
<dbReference type="AlphaFoldDB" id="A0A831LTX0"/>
<feature type="domain" description="FAS1" evidence="1">
    <location>
        <begin position="209"/>
        <end position="371"/>
    </location>
</feature>
<proteinExistence type="predicted"/>
<evidence type="ECO:0000259" key="1">
    <source>
        <dbReference type="PROSITE" id="PS50213"/>
    </source>
</evidence>
<dbReference type="SMART" id="SM00554">
    <property type="entry name" value="FAS1"/>
    <property type="match status" value="1"/>
</dbReference>
<gene>
    <name evidence="2" type="ORF">ENN90_06385</name>
</gene>
<dbReference type="InterPro" id="IPR050904">
    <property type="entry name" value="Adhesion/Biosynth-related"/>
</dbReference>
<dbReference type="PANTHER" id="PTHR10900:SF77">
    <property type="entry name" value="FI19380P1"/>
    <property type="match status" value="1"/>
</dbReference>
<dbReference type="SUPFAM" id="SSF82153">
    <property type="entry name" value="FAS1 domain"/>
    <property type="match status" value="2"/>
</dbReference>
<name>A0A831LTX0_9BACT</name>
<dbReference type="Pfam" id="PF02469">
    <property type="entry name" value="Fasciclin"/>
    <property type="match status" value="1"/>
</dbReference>